<feature type="compositionally biased region" description="Basic and acidic residues" evidence="1">
    <location>
        <begin position="47"/>
        <end position="67"/>
    </location>
</feature>
<proteinExistence type="predicted"/>
<reference evidence="2" key="1">
    <citation type="submission" date="2013-11" db="EMBL/GenBank/DDBJ databases">
        <authorList>
            <person name="Sternberg P."/>
            <person name="Dillman A."/>
            <person name="Macchietto M."/>
        </authorList>
    </citation>
    <scope>NUCLEOTIDE SEQUENCE</scope>
    <source>
        <strain evidence="2">ALL</strain>
    </source>
</reference>
<organism evidence="2">
    <name type="scientific">Steinernema carpocapsae</name>
    <name type="common">Entomopathogenic nematode</name>
    <dbReference type="NCBI Taxonomy" id="34508"/>
    <lineage>
        <taxon>Eukaryota</taxon>
        <taxon>Metazoa</taxon>
        <taxon>Ecdysozoa</taxon>
        <taxon>Nematoda</taxon>
        <taxon>Chromadorea</taxon>
        <taxon>Rhabditida</taxon>
        <taxon>Tylenchina</taxon>
        <taxon>Panagrolaimomorpha</taxon>
        <taxon>Strongyloidoidea</taxon>
        <taxon>Steinernematidae</taxon>
        <taxon>Steinernema</taxon>
    </lineage>
</organism>
<name>A0A4U5NF98_STECR</name>
<dbReference type="EMBL" id="AZBU02000004">
    <property type="protein sequence ID" value="TKR81474.1"/>
    <property type="molecule type" value="Genomic_DNA"/>
</dbReference>
<gene>
    <name evidence="2" type="ORF">L596_015338</name>
</gene>
<accession>A0A4U5NF98</accession>
<comment type="caution">
    <text evidence="2">The sequence shown here is derived from an EMBL/GenBank/DDBJ whole genome shotgun (WGS) entry which is preliminary data.</text>
</comment>
<reference evidence="2" key="3">
    <citation type="journal article" date="2019" name="G3 (Bethesda)">
        <title>Hybrid Assembly of the Genome of the Entomopathogenic Nematode Steinernema carpocapsae Identifies the X-Chromosome.</title>
        <authorList>
            <person name="Serra L."/>
            <person name="Macchietto M."/>
            <person name="Macias-Munoz A."/>
            <person name="McGill C.J."/>
            <person name="Rodriguez I.M."/>
            <person name="Rodriguez B."/>
            <person name="Murad R."/>
            <person name="Mortazavi A."/>
        </authorList>
    </citation>
    <scope>NUCLEOTIDE SEQUENCE</scope>
    <source>
        <strain evidence="2">ALL</strain>
    </source>
</reference>
<dbReference type="AlphaFoldDB" id="A0A4U5NF98"/>
<evidence type="ECO:0000313" key="2">
    <source>
        <dbReference type="EMBL" id="TKR81474.1"/>
    </source>
</evidence>
<feature type="region of interest" description="Disordered" evidence="1">
    <location>
        <begin position="40"/>
        <end position="73"/>
    </location>
</feature>
<evidence type="ECO:0000256" key="1">
    <source>
        <dbReference type="SAM" id="MobiDB-lite"/>
    </source>
</evidence>
<sequence length="117" mass="12722">MGGGEDEALVEKRSSAAAHVPILVGDVELDLEGKLTQRGVDAADDELGGRKGDAVRDREEAEDERHARPVGFTSFVSETDRSNELEMTPLCLDGVWPARCLEKGFFLGYPVQLDSAF</sequence>
<reference evidence="2" key="2">
    <citation type="journal article" date="2015" name="Genome Biol.">
        <title>Comparative genomics of Steinernema reveals deeply conserved gene regulatory networks.</title>
        <authorList>
            <person name="Dillman A.R."/>
            <person name="Macchietto M."/>
            <person name="Porter C.F."/>
            <person name="Rogers A."/>
            <person name="Williams B."/>
            <person name="Antoshechkin I."/>
            <person name="Lee M.M."/>
            <person name="Goodwin Z."/>
            <person name="Lu X."/>
            <person name="Lewis E.E."/>
            <person name="Goodrich-Blair H."/>
            <person name="Stock S.P."/>
            <person name="Adams B.J."/>
            <person name="Sternberg P.W."/>
            <person name="Mortazavi A."/>
        </authorList>
    </citation>
    <scope>NUCLEOTIDE SEQUENCE [LARGE SCALE GENOMIC DNA]</scope>
    <source>
        <strain evidence="2">ALL</strain>
    </source>
</reference>
<protein>
    <submittedName>
        <fullName evidence="2">Uncharacterized protein</fullName>
    </submittedName>
</protein>